<gene>
    <name evidence="3" type="ORF">Krac_11281</name>
</gene>
<dbReference type="OrthoDB" id="160292at2"/>
<keyword evidence="2" id="KW-1133">Transmembrane helix</keyword>
<dbReference type="Proteomes" id="UP000004508">
    <property type="component" value="Unassembled WGS sequence"/>
</dbReference>
<feature type="region of interest" description="Disordered" evidence="1">
    <location>
        <begin position="1"/>
        <end position="25"/>
    </location>
</feature>
<evidence type="ECO:0000313" key="3">
    <source>
        <dbReference type="EMBL" id="EFH89715.1"/>
    </source>
</evidence>
<dbReference type="AlphaFoldDB" id="D6TJV8"/>
<feature type="compositionally biased region" description="Polar residues" evidence="1">
    <location>
        <begin position="1"/>
        <end position="23"/>
    </location>
</feature>
<evidence type="ECO:0000256" key="2">
    <source>
        <dbReference type="SAM" id="Phobius"/>
    </source>
</evidence>
<dbReference type="RefSeq" id="WP_007906523.1">
    <property type="nucleotide sequence ID" value="NZ_ADVG01000001.1"/>
</dbReference>
<accession>D6TJV8</accession>
<keyword evidence="2" id="KW-0472">Membrane</keyword>
<dbReference type="InParanoid" id="D6TJV8"/>
<evidence type="ECO:0000313" key="4">
    <source>
        <dbReference type="Proteomes" id="UP000004508"/>
    </source>
</evidence>
<keyword evidence="4" id="KW-1185">Reference proteome</keyword>
<organism evidence="3 4">
    <name type="scientific">Ktedonobacter racemifer DSM 44963</name>
    <dbReference type="NCBI Taxonomy" id="485913"/>
    <lineage>
        <taxon>Bacteria</taxon>
        <taxon>Bacillati</taxon>
        <taxon>Chloroflexota</taxon>
        <taxon>Ktedonobacteria</taxon>
        <taxon>Ktedonobacterales</taxon>
        <taxon>Ktedonobacteraceae</taxon>
        <taxon>Ktedonobacter</taxon>
    </lineage>
</organism>
<comment type="caution">
    <text evidence="3">The sequence shown here is derived from an EMBL/GenBank/DDBJ whole genome shotgun (WGS) entry which is preliminary data.</text>
</comment>
<dbReference type="EMBL" id="ADVG01000001">
    <property type="protein sequence ID" value="EFH89715.1"/>
    <property type="molecule type" value="Genomic_DNA"/>
</dbReference>
<evidence type="ECO:0000256" key="1">
    <source>
        <dbReference type="SAM" id="MobiDB-lite"/>
    </source>
</evidence>
<sequence length="239" mass="25603">MPASSFKTPSRGQASYLSPTHTINPRPPYTQGGSVVGVIIIAMLLFALSGLILGLTVGIFQHLKGPQKSPQALAATTHITATSTHTAPITKVPLNCPLIDQGVYQGVANGEVAYMLSAHAVDKSGTCTKSGNAIHQKGITFRLWLTKVPSNKRIDIPASTWSDLNKLQAPLSQEVANGLQFDAATPQVQASNDQGQGTWKFGVSPEVKPGTYYLVVLTDWDGTYANWTWLYFTVKAAHA</sequence>
<proteinExistence type="predicted"/>
<keyword evidence="2" id="KW-0812">Transmembrane</keyword>
<name>D6TJV8_KTERA</name>
<feature type="transmembrane region" description="Helical" evidence="2">
    <location>
        <begin position="35"/>
        <end position="60"/>
    </location>
</feature>
<protein>
    <submittedName>
        <fullName evidence="3">Uncharacterized protein</fullName>
    </submittedName>
</protein>
<reference evidence="3 4" key="1">
    <citation type="journal article" date="2011" name="Stand. Genomic Sci.">
        <title>Non-contiguous finished genome sequence and contextual data of the filamentous soil bacterium Ktedonobacter racemifer type strain (SOSP1-21).</title>
        <authorList>
            <person name="Chang Y.J."/>
            <person name="Land M."/>
            <person name="Hauser L."/>
            <person name="Chertkov O."/>
            <person name="Del Rio T.G."/>
            <person name="Nolan M."/>
            <person name="Copeland A."/>
            <person name="Tice H."/>
            <person name="Cheng J.F."/>
            <person name="Lucas S."/>
            <person name="Han C."/>
            <person name="Goodwin L."/>
            <person name="Pitluck S."/>
            <person name="Ivanova N."/>
            <person name="Ovchinikova G."/>
            <person name="Pati A."/>
            <person name="Chen A."/>
            <person name="Palaniappan K."/>
            <person name="Mavromatis K."/>
            <person name="Liolios K."/>
            <person name="Brettin T."/>
            <person name="Fiebig A."/>
            <person name="Rohde M."/>
            <person name="Abt B."/>
            <person name="Goker M."/>
            <person name="Detter J.C."/>
            <person name="Woyke T."/>
            <person name="Bristow J."/>
            <person name="Eisen J.A."/>
            <person name="Markowitz V."/>
            <person name="Hugenholtz P."/>
            <person name="Kyrpides N.C."/>
            <person name="Klenk H.P."/>
            <person name="Lapidus A."/>
        </authorList>
    </citation>
    <scope>NUCLEOTIDE SEQUENCE [LARGE SCALE GENOMIC DNA]</scope>
    <source>
        <strain evidence="4">DSM 44963</strain>
    </source>
</reference>